<keyword evidence="2 7" id="KW-0813">Transport</keyword>
<keyword evidence="6 7" id="KW-0472">Membrane</keyword>
<evidence type="ECO:0000256" key="2">
    <source>
        <dbReference type="ARBA" id="ARBA00022448"/>
    </source>
</evidence>
<evidence type="ECO:0000256" key="3">
    <source>
        <dbReference type="ARBA" id="ARBA00022475"/>
    </source>
</evidence>
<dbReference type="CDD" id="cd06261">
    <property type="entry name" value="TM_PBP2"/>
    <property type="match status" value="1"/>
</dbReference>
<evidence type="ECO:0000313" key="10">
    <source>
        <dbReference type="Proteomes" id="UP000325161"/>
    </source>
</evidence>
<evidence type="ECO:0000256" key="6">
    <source>
        <dbReference type="ARBA" id="ARBA00023136"/>
    </source>
</evidence>
<dbReference type="AlphaFoldDB" id="A0A5C0B4A0"/>
<keyword evidence="5 7" id="KW-1133">Transmembrane helix</keyword>
<dbReference type="PANTHER" id="PTHR43386">
    <property type="entry name" value="OLIGOPEPTIDE TRANSPORT SYSTEM PERMEASE PROTEIN APPC"/>
    <property type="match status" value="1"/>
</dbReference>
<dbReference type="Gene3D" id="1.10.3720.10">
    <property type="entry name" value="MetI-like"/>
    <property type="match status" value="1"/>
</dbReference>
<sequence length="251" mass="26736">MAIFAPWLGTTDPTAIDPASRLRSMSAEHWLGTDAFGRDTWSRVLYGARVSLLVGLGACLASLALGMVIGVIAGYFRSADGIIMRIMDGIMSIPSILLAIALVALSGGTLFTVLVAITVPEVPRVVRLVRGVILSVRSESYVEAAISLGTRTPRLLFRHMVPNTIAPLIVQGTHIFAAAILIESTLSFLGAGLPPAIPSWGNMMAEGRMYFQLKPGLIGYPGIVLGLTLLSVNILGDVLRDVLDPRMAQRS</sequence>
<evidence type="ECO:0000256" key="7">
    <source>
        <dbReference type="RuleBase" id="RU363032"/>
    </source>
</evidence>
<dbReference type="GO" id="GO:0055085">
    <property type="term" value="P:transmembrane transport"/>
    <property type="evidence" value="ECO:0007669"/>
    <property type="project" value="InterPro"/>
</dbReference>
<evidence type="ECO:0000313" key="9">
    <source>
        <dbReference type="EMBL" id="QEI09462.1"/>
    </source>
</evidence>
<feature type="domain" description="ABC transmembrane type-1" evidence="8">
    <location>
        <begin position="48"/>
        <end position="236"/>
    </location>
</feature>
<keyword evidence="10" id="KW-1185">Reference proteome</keyword>
<evidence type="ECO:0000256" key="5">
    <source>
        <dbReference type="ARBA" id="ARBA00022989"/>
    </source>
</evidence>
<evidence type="ECO:0000256" key="4">
    <source>
        <dbReference type="ARBA" id="ARBA00022692"/>
    </source>
</evidence>
<dbReference type="Proteomes" id="UP000325161">
    <property type="component" value="Chromosome"/>
</dbReference>
<dbReference type="InterPro" id="IPR035906">
    <property type="entry name" value="MetI-like_sf"/>
</dbReference>
<feature type="transmembrane region" description="Helical" evidence="7">
    <location>
        <begin position="175"/>
        <end position="197"/>
    </location>
</feature>
<feature type="transmembrane region" description="Helical" evidence="7">
    <location>
        <begin position="96"/>
        <end position="119"/>
    </location>
</feature>
<gene>
    <name evidence="9" type="ORF">FXN63_20445</name>
</gene>
<comment type="subcellular location">
    <subcellularLocation>
        <location evidence="1 7">Cell membrane</location>
        <topology evidence="1 7">Multi-pass membrane protein</topology>
    </subcellularLocation>
</comment>
<keyword evidence="3" id="KW-1003">Cell membrane</keyword>
<dbReference type="PANTHER" id="PTHR43386:SF6">
    <property type="entry name" value="ABC TRANSPORTER PERMEASE PROTEIN"/>
    <property type="match status" value="1"/>
</dbReference>
<feature type="transmembrane region" description="Helical" evidence="7">
    <location>
        <begin position="217"/>
        <end position="236"/>
    </location>
</feature>
<feature type="transmembrane region" description="Helical" evidence="7">
    <location>
        <begin position="50"/>
        <end position="76"/>
    </location>
</feature>
<proteinExistence type="inferred from homology"/>
<dbReference type="PROSITE" id="PS50928">
    <property type="entry name" value="ABC_TM1"/>
    <property type="match status" value="1"/>
</dbReference>
<comment type="similarity">
    <text evidence="7">Belongs to the binding-protein-dependent transport system permease family.</text>
</comment>
<protein>
    <submittedName>
        <fullName evidence="9">ABC transporter permease</fullName>
    </submittedName>
</protein>
<dbReference type="Pfam" id="PF00528">
    <property type="entry name" value="BPD_transp_1"/>
    <property type="match status" value="1"/>
</dbReference>
<keyword evidence="4 7" id="KW-0812">Transmembrane</keyword>
<evidence type="ECO:0000256" key="1">
    <source>
        <dbReference type="ARBA" id="ARBA00004651"/>
    </source>
</evidence>
<dbReference type="EMBL" id="CP043046">
    <property type="protein sequence ID" value="QEI09462.1"/>
    <property type="molecule type" value="Genomic_DNA"/>
</dbReference>
<dbReference type="SUPFAM" id="SSF161098">
    <property type="entry name" value="MetI-like"/>
    <property type="match status" value="1"/>
</dbReference>
<dbReference type="InterPro" id="IPR000515">
    <property type="entry name" value="MetI-like"/>
</dbReference>
<dbReference type="InterPro" id="IPR050366">
    <property type="entry name" value="BP-dependent_transpt_permease"/>
</dbReference>
<dbReference type="KEGG" id="pacr:FXN63_20445"/>
<dbReference type="GO" id="GO:0005886">
    <property type="term" value="C:plasma membrane"/>
    <property type="evidence" value="ECO:0007669"/>
    <property type="project" value="UniProtKB-SubCell"/>
</dbReference>
<name>A0A5C0B4A0_9BURK</name>
<reference evidence="9 10" key="1">
    <citation type="submission" date="2019-08" db="EMBL/GenBank/DDBJ databases">
        <title>Amphibian skin-associated Pigmentiphaga: genome sequence and occurrence across geography and hosts.</title>
        <authorList>
            <person name="Bletz M.C."/>
            <person name="Bunk B."/>
            <person name="Sproeer C."/>
            <person name="Biwer P."/>
            <person name="Reiter S."/>
            <person name="Rabemananjara F.C.E."/>
            <person name="Schulz S."/>
            <person name="Overmann J."/>
            <person name="Vences M."/>
        </authorList>
    </citation>
    <scope>NUCLEOTIDE SEQUENCE [LARGE SCALE GENOMIC DNA]</scope>
    <source>
        <strain evidence="9 10">Mada1488</strain>
    </source>
</reference>
<organism evidence="9 10">
    <name type="scientific">Pigmentiphaga aceris</name>
    <dbReference type="NCBI Taxonomy" id="1940612"/>
    <lineage>
        <taxon>Bacteria</taxon>
        <taxon>Pseudomonadati</taxon>
        <taxon>Pseudomonadota</taxon>
        <taxon>Betaproteobacteria</taxon>
        <taxon>Burkholderiales</taxon>
        <taxon>Alcaligenaceae</taxon>
        <taxon>Pigmentiphaga</taxon>
    </lineage>
</organism>
<dbReference type="OrthoDB" id="9783218at2"/>
<evidence type="ECO:0000259" key="8">
    <source>
        <dbReference type="PROSITE" id="PS50928"/>
    </source>
</evidence>
<accession>A0A5C0B4A0</accession>